<evidence type="ECO:0000313" key="8">
    <source>
        <dbReference type="Proteomes" id="UP001562425"/>
    </source>
</evidence>
<evidence type="ECO:0000256" key="4">
    <source>
        <dbReference type="ARBA" id="ARBA00023136"/>
    </source>
</evidence>
<dbReference type="Pfam" id="PF00335">
    <property type="entry name" value="Tetraspanin"/>
    <property type="match status" value="3"/>
</dbReference>
<keyword evidence="2 6" id="KW-0812">Transmembrane</keyword>
<accession>A0ABD1DGJ9</accession>
<dbReference type="EMBL" id="JBEHCU010005768">
    <property type="protein sequence ID" value="KAL1398800.1"/>
    <property type="molecule type" value="Genomic_DNA"/>
</dbReference>
<dbReference type="Gene3D" id="1.10.1450.10">
    <property type="entry name" value="Tetraspanin"/>
    <property type="match status" value="3"/>
</dbReference>
<sequence>MMAYETKLEFRTGNWSLKWIKFFLFMTNLMFVFTGVLVIATGVAVESVYKNFTSFVDEQFYSPTLMFIAVGVITLAIATFGFIGTFRESALLINIYCGILTVVFLLEVTATSVGIYHRREVDGILMQTLNSSLQRYPWNSNLQESVDFMQIELECCGVTRYQDWEDVFAVVDLDSGNLQAELPASCCQLYQDGACVPFQTGCYQRMNALLRHCLKTVISGLLLVAFVQISAAMFSFILGKRIRLIKTRCSLDRSNCEMTESLEPVQPANRVISRKALSIVKYLVLLVTGMCVVMEVIQVVLSASAGHLFGEFELFIDDHFISLTQFLVATGIVTLILALVGCVGIILENVSIITVYIALFVTMVILETIVAIASYTMGNRVDSMLRVNLNYAFNRYHGDLSVQRSVDHMQQRVECCGFKGYQDWYNWMIPETGESPVPASCFSLTHLQEPFQGGCFSLMNQLIGYVVNLMYFTTLYPAGIVSYTSAVSIQGKAATMANERSDLNTGMRCVKYMIFVINFMFLLTAILLVTVGSAIGTIFGDFDTFIDSHFSSPAQLLVAIGFIMMFVSIFGCVGAVRESTAMINIYGVLLALVFVLEVAAAISAFALRGQVTEMVRRTINQSMVSYNSNHYVAKSVDFMQSALECCGVENYQDWRFFLENDTFATNGTESAPLVVPDSCCQKPTFGEMCQPFEYGCLSRMEWVVSQSAALVATGATTVAFVQILGSICAFMLARTIRRTKSLRAARRWQLQQSLGIMTKPHNPSYTQMEKSEKNADEEMYLPNSPSVN</sequence>
<dbReference type="InterPro" id="IPR008952">
    <property type="entry name" value="Tetraspanin_EC2_sf"/>
</dbReference>
<feature type="transmembrane region" description="Helical" evidence="6">
    <location>
        <begin position="469"/>
        <end position="491"/>
    </location>
</feature>
<feature type="region of interest" description="Disordered" evidence="5">
    <location>
        <begin position="761"/>
        <end position="788"/>
    </location>
</feature>
<keyword evidence="4 6" id="KW-0472">Membrane</keyword>
<evidence type="ECO:0000313" key="7">
    <source>
        <dbReference type="EMBL" id="KAL1398800.1"/>
    </source>
</evidence>
<evidence type="ECO:0000256" key="3">
    <source>
        <dbReference type="ARBA" id="ARBA00022989"/>
    </source>
</evidence>
<evidence type="ECO:0000256" key="1">
    <source>
        <dbReference type="ARBA" id="ARBA00004141"/>
    </source>
</evidence>
<feature type="transmembrane region" description="Helical" evidence="6">
    <location>
        <begin position="217"/>
        <end position="238"/>
    </location>
</feature>
<evidence type="ECO:0008006" key="9">
    <source>
        <dbReference type="Google" id="ProtNLM"/>
    </source>
</evidence>
<feature type="transmembrane region" description="Helical" evidence="6">
    <location>
        <begin position="354"/>
        <end position="375"/>
    </location>
</feature>
<feature type="transmembrane region" description="Helical" evidence="6">
    <location>
        <begin position="93"/>
        <end position="116"/>
    </location>
</feature>
<reference evidence="7 8" key="1">
    <citation type="submission" date="2024-05" db="EMBL/GenBank/DDBJ databases">
        <title>Culex pipiens pipiens assembly and annotation.</title>
        <authorList>
            <person name="Alout H."/>
            <person name="Durand T."/>
        </authorList>
    </citation>
    <scope>NUCLEOTIDE SEQUENCE [LARGE SCALE GENOMIC DNA]</scope>
    <source>
        <strain evidence="7">HA-2024</strain>
        <tissue evidence="7">Whole body</tissue>
    </source>
</reference>
<proteinExistence type="predicted"/>
<evidence type="ECO:0000256" key="2">
    <source>
        <dbReference type="ARBA" id="ARBA00022692"/>
    </source>
</evidence>
<organism evidence="7 8">
    <name type="scientific">Culex pipiens pipiens</name>
    <name type="common">Northern house mosquito</name>
    <dbReference type="NCBI Taxonomy" id="38569"/>
    <lineage>
        <taxon>Eukaryota</taxon>
        <taxon>Metazoa</taxon>
        <taxon>Ecdysozoa</taxon>
        <taxon>Arthropoda</taxon>
        <taxon>Hexapoda</taxon>
        <taxon>Insecta</taxon>
        <taxon>Pterygota</taxon>
        <taxon>Neoptera</taxon>
        <taxon>Endopterygota</taxon>
        <taxon>Diptera</taxon>
        <taxon>Nematocera</taxon>
        <taxon>Culicoidea</taxon>
        <taxon>Culicidae</taxon>
        <taxon>Culicinae</taxon>
        <taxon>Culicini</taxon>
        <taxon>Culex</taxon>
        <taxon>Culex</taxon>
    </lineage>
</organism>
<feature type="transmembrane region" description="Helical" evidence="6">
    <location>
        <begin position="708"/>
        <end position="733"/>
    </location>
</feature>
<keyword evidence="8" id="KW-1185">Reference proteome</keyword>
<keyword evidence="3 6" id="KW-1133">Transmembrane helix</keyword>
<comment type="subcellular location">
    <subcellularLocation>
        <location evidence="1">Membrane</location>
        <topology evidence="1">Multi-pass membrane protein</topology>
    </subcellularLocation>
</comment>
<comment type="caution">
    <text evidence="7">The sequence shown here is derived from an EMBL/GenBank/DDBJ whole genome shotgun (WGS) entry which is preliminary data.</text>
</comment>
<dbReference type="PRINTS" id="PR00259">
    <property type="entry name" value="TMFOUR"/>
</dbReference>
<dbReference type="PANTHER" id="PTHR19282:SF28">
    <property type="entry name" value="TETRASPANIN"/>
    <property type="match status" value="1"/>
</dbReference>
<gene>
    <name evidence="7" type="ORF">pipiens_008680</name>
</gene>
<feature type="transmembrane region" description="Helical" evidence="6">
    <location>
        <begin position="20"/>
        <end position="45"/>
    </location>
</feature>
<dbReference type="AlphaFoldDB" id="A0ABD1DGJ9"/>
<evidence type="ECO:0000256" key="6">
    <source>
        <dbReference type="SAM" id="Phobius"/>
    </source>
</evidence>
<name>A0ABD1DGJ9_CULPP</name>
<feature type="transmembrane region" description="Helical" evidence="6">
    <location>
        <begin position="556"/>
        <end position="576"/>
    </location>
</feature>
<feature type="transmembrane region" description="Helical" evidence="6">
    <location>
        <begin position="512"/>
        <end position="536"/>
    </location>
</feature>
<dbReference type="InterPro" id="IPR018499">
    <property type="entry name" value="Tetraspanin/Peripherin"/>
</dbReference>
<feature type="transmembrane region" description="Helical" evidence="6">
    <location>
        <begin position="326"/>
        <end position="347"/>
    </location>
</feature>
<dbReference type="GO" id="GO:0016020">
    <property type="term" value="C:membrane"/>
    <property type="evidence" value="ECO:0007669"/>
    <property type="project" value="UniProtKB-SubCell"/>
</dbReference>
<feature type="transmembrane region" description="Helical" evidence="6">
    <location>
        <begin position="65"/>
        <end position="86"/>
    </location>
</feature>
<dbReference type="Proteomes" id="UP001562425">
    <property type="component" value="Unassembled WGS sequence"/>
</dbReference>
<dbReference type="CDD" id="cd03127">
    <property type="entry name" value="tetraspanin_LEL"/>
    <property type="match status" value="3"/>
</dbReference>
<dbReference type="PANTHER" id="PTHR19282">
    <property type="entry name" value="TETRASPANIN"/>
    <property type="match status" value="1"/>
</dbReference>
<evidence type="ECO:0000256" key="5">
    <source>
        <dbReference type="SAM" id="MobiDB-lite"/>
    </source>
</evidence>
<protein>
    <recommendedName>
        <fullName evidence="9">Tetraspanin</fullName>
    </recommendedName>
</protein>
<feature type="transmembrane region" description="Helical" evidence="6">
    <location>
        <begin position="583"/>
        <end position="607"/>
    </location>
</feature>
<feature type="transmembrane region" description="Helical" evidence="6">
    <location>
        <begin position="282"/>
        <end position="306"/>
    </location>
</feature>
<dbReference type="SUPFAM" id="SSF48652">
    <property type="entry name" value="Tetraspanin"/>
    <property type="match status" value="3"/>
</dbReference>